<protein>
    <submittedName>
        <fullName evidence="1">Uncharacterized protein</fullName>
    </submittedName>
</protein>
<dbReference type="Proteomes" id="UP000217676">
    <property type="component" value="Chromosome"/>
</dbReference>
<evidence type="ECO:0000313" key="2">
    <source>
        <dbReference type="Proteomes" id="UP000217676"/>
    </source>
</evidence>
<evidence type="ECO:0000313" key="1">
    <source>
        <dbReference type="EMBL" id="BAU84894.1"/>
    </source>
</evidence>
<dbReference type="KEGG" id="slau:SLA_4005"/>
<proteinExistence type="predicted"/>
<gene>
    <name evidence="1" type="ORF">SLA_4005</name>
</gene>
<reference evidence="1 2" key="1">
    <citation type="journal article" date="2016" name="Genome Announc.">
        <title>Complete Genome Sequence of Thiostrepton-Producing Streptomyces laurentii ATCC 31255.</title>
        <authorList>
            <person name="Doi K."/>
            <person name="Fujino Y."/>
            <person name="Nagayoshi Y."/>
            <person name="Ohshima T."/>
            <person name="Ogata S."/>
        </authorList>
    </citation>
    <scope>NUCLEOTIDE SEQUENCE [LARGE SCALE GENOMIC DNA]</scope>
    <source>
        <strain evidence="1 2">ATCC 31255</strain>
    </source>
</reference>
<name>A0A160P215_STRLU</name>
<accession>A0A160P215</accession>
<keyword evidence="2" id="KW-1185">Reference proteome</keyword>
<dbReference type="EMBL" id="AP017424">
    <property type="protein sequence ID" value="BAU84894.1"/>
    <property type="molecule type" value="Genomic_DNA"/>
</dbReference>
<sequence length="106" mass="11259">MTAADPCPCAPSRALRDRAARGWEKFVHRAAAGLPSAPGHPVDAAGHEQHPLVNTLVRDIPSGKEGLLLAVTHEPHADGRVVRIAHIRPMAGVEWSTAADNVQAVR</sequence>
<dbReference type="AlphaFoldDB" id="A0A160P215"/>
<dbReference type="RefSeq" id="WP_359876578.1">
    <property type="nucleotide sequence ID" value="NZ_JBEYHT010000020.1"/>
</dbReference>
<organism evidence="1 2">
    <name type="scientific">Streptomyces laurentii</name>
    <dbReference type="NCBI Taxonomy" id="39478"/>
    <lineage>
        <taxon>Bacteria</taxon>
        <taxon>Bacillati</taxon>
        <taxon>Actinomycetota</taxon>
        <taxon>Actinomycetes</taxon>
        <taxon>Kitasatosporales</taxon>
        <taxon>Streptomycetaceae</taxon>
        <taxon>Streptomyces</taxon>
    </lineage>
</organism>